<evidence type="ECO:0000256" key="2">
    <source>
        <dbReference type="ARBA" id="ARBA00022977"/>
    </source>
</evidence>
<dbReference type="InterPro" id="IPR036206">
    <property type="entry name" value="ThiamineP_synth_sf"/>
</dbReference>
<name>A0ABY4M066_9FLAO</name>
<dbReference type="InterPro" id="IPR013785">
    <property type="entry name" value="Aldolase_TIM"/>
</dbReference>
<feature type="domain" description="Thiamine phosphate synthase/TenI" evidence="3">
    <location>
        <begin position="6"/>
        <end position="176"/>
    </location>
</feature>
<evidence type="ECO:0000256" key="1">
    <source>
        <dbReference type="ARBA" id="ARBA00004948"/>
    </source>
</evidence>
<dbReference type="SUPFAM" id="SSF51391">
    <property type="entry name" value="Thiamin phosphate synthase"/>
    <property type="match status" value="1"/>
</dbReference>
<keyword evidence="2" id="KW-0784">Thiamine biosynthesis</keyword>
<evidence type="ECO:0000313" key="5">
    <source>
        <dbReference type="Proteomes" id="UP000829998"/>
    </source>
</evidence>
<gene>
    <name evidence="4" type="ORF">M0M44_08270</name>
</gene>
<dbReference type="PANTHER" id="PTHR20857">
    <property type="entry name" value="THIAMINE-PHOSPHATE PYROPHOSPHORYLASE"/>
    <property type="match status" value="1"/>
</dbReference>
<organism evidence="4 5">
    <name type="scientific">Flavobacterium humidisoli</name>
    <dbReference type="NCBI Taxonomy" id="2937442"/>
    <lineage>
        <taxon>Bacteria</taxon>
        <taxon>Pseudomonadati</taxon>
        <taxon>Bacteroidota</taxon>
        <taxon>Flavobacteriia</taxon>
        <taxon>Flavobacteriales</taxon>
        <taxon>Flavobacteriaceae</taxon>
        <taxon>Flavobacterium</taxon>
    </lineage>
</organism>
<evidence type="ECO:0000313" key="4">
    <source>
        <dbReference type="EMBL" id="UPZ17335.1"/>
    </source>
</evidence>
<keyword evidence="5" id="KW-1185">Reference proteome</keyword>
<proteinExistence type="predicted"/>
<dbReference type="PANTHER" id="PTHR20857:SF15">
    <property type="entry name" value="THIAMINE-PHOSPHATE SYNTHASE"/>
    <property type="match status" value="1"/>
</dbReference>
<dbReference type="CDD" id="cd00564">
    <property type="entry name" value="TMP_TenI"/>
    <property type="match status" value="1"/>
</dbReference>
<accession>A0ABY4M066</accession>
<sequence>MIAISNPVYIENEIKIIHQLFEEGLPLLHIRKPDFSELEMAEFIHQIKLEFRDRIVLHHHHALAHDFGINRFHFSEKERKNATDSPARFSKPCSYSTSTHSIEDFNSLENDFDFAFLSPVFKSISKENYKPKTDLFKEIKSRTNYRTKMIALGGIDAKNIQKTLENGFDDFALLGSIWNNENPIKQFKLCQQIALSY</sequence>
<dbReference type="EMBL" id="CP096829">
    <property type="protein sequence ID" value="UPZ17335.1"/>
    <property type="molecule type" value="Genomic_DNA"/>
</dbReference>
<protein>
    <submittedName>
        <fullName evidence="4">Thiamine phosphate synthase</fullName>
    </submittedName>
</protein>
<dbReference type="Proteomes" id="UP000829998">
    <property type="component" value="Chromosome"/>
</dbReference>
<dbReference type="Gene3D" id="3.20.20.70">
    <property type="entry name" value="Aldolase class I"/>
    <property type="match status" value="1"/>
</dbReference>
<dbReference type="RefSeq" id="WP_248729335.1">
    <property type="nucleotide sequence ID" value="NZ_CP096829.1"/>
</dbReference>
<dbReference type="Pfam" id="PF02581">
    <property type="entry name" value="TMP-TENI"/>
    <property type="match status" value="1"/>
</dbReference>
<dbReference type="InterPro" id="IPR022998">
    <property type="entry name" value="ThiamineP_synth_TenI"/>
</dbReference>
<evidence type="ECO:0000259" key="3">
    <source>
        <dbReference type="Pfam" id="PF02581"/>
    </source>
</evidence>
<comment type="pathway">
    <text evidence="1">Cofactor biosynthesis; thiamine diphosphate biosynthesis.</text>
</comment>
<reference evidence="4 5" key="1">
    <citation type="submission" date="2022-04" db="EMBL/GenBank/DDBJ databases">
        <authorList>
            <person name="Ra J.-S."/>
            <person name="Kim S.-B."/>
        </authorList>
    </citation>
    <scope>NUCLEOTIDE SEQUENCE [LARGE SCALE GENOMIC DNA]</scope>
    <source>
        <strain evidence="4 5">MMS21-Er5</strain>
    </source>
</reference>